<sequence length="60" mass="6957">PLAGQYGVAPGKIRVETRALPQFGRPEILITDLCRRRKQTREPHEEYDNNANIDVLTEYF</sequence>
<evidence type="ECO:0000313" key="2">
    <source>
        <dbReference type="Proteomes" id="UP000663873"/>
    </source>
</evidence>
<dbReference type="EMBL" id="CAJOBP010069188">
    <property type="protein sequence ID" value="CAF4877130.1"/>
    <property type="molecule type" value="Genomic_DNA"/>
</dbReference>
<accession>A0A821TKY0</accession>
<gene>
    <name evidence="1" type="ORF">UJA718_LOCUS44541</name>
</gene>
<dbReference type="AlphaFoldDB" id="A0A821TKY0"/>
<reference evidence="1" key="1">
    <citation type="submission" date="2021-02" db="EMBL/GenBank/DDBJ databases">
        <authorList>
            <person name="Nowell W R."/>
        </authorList>
    </citation>
    <scope>NUCLEOTIDE SEQUENCE</scope>
</reference>
<evidence type="ECO:0000313" key="1">
    <source>
        <dbReference type="EMBL" id="CAF4877130.1"/>
    </source>
</evidence>
<organism evidence="1 2">
    <name type="scientific">Rotaria socialis</name>
    <dbReference type="NCBI Taxonomy" id="392032"/>
    <lineage>
        <taxon>Eukaryota</taxon>
        <taxon>Metazoa</taxon>
        <taxon>Spiralia</taxon>
        <taxon>Gnathifera</taxon>
        <taxon>Rotifera</taxon>
        <taxon>Eurotatoria</taxon>
        <taxon>Bdelloidea</taxon>
        <taxon>Philodinida</taxon>
        <taxon>Philodinidae</taxon>
        <taxon>Rotaria</taxon>
    </lineage>
</organism>
<comment type="caution">
    <text evidence="1">The sequence shown here is derived from an EMBL/GenBank/DDBJ whole genome shotgun (WGS) entry which is preliminary data.</text>
</comment>
<dbReference type="Proteomes" id="UP000663873">
    <property type="component" value="Unassembled WGS sequence"/>
</dbReference>
<feature type="non-terminal residue" evidence="1">
    <location>
        <position position="1"/>
    </location>
</feature>
<proteinExistence type="predicted"/>
<name>A0A821TKY0_9BILA</name>
<protein>
    <submittedName>
        <fullName evidence="1">Uncharacterized protein</fullName>
    </submittedName>
</protein>
<keyword evidence="2" id="KW-1185">Reference proteome</keyword>